<dbReference type="EMBL" id="VHQG01000002">
    <property type="protein sequence ID" value="TPW75918.1"/>
    <property type="molecule type" value="Genomic_DNA"/>
</dbReference>
<gene>
    <name evidence="3" type="ORF">FJ657_08715</name>
</gene>
<proteinExistence type="predicted"/>
<evidence type="ECO:0000313" key="3">
    <source>
        <dbReference type="EMBL" id="TPW75918.1"/>
    </source>
</evidence>
<protein>
    <submittedName>
        <fullName evidence="3">MarR family transcriptional regulator</fullName>
    </submittedName>
</protein>
<dbReference type="SUPFAM" id="SSF46785">
    <property type="entry name" value="Winged helix' DNA-binding domain"/>
    <property type="match status" value="1"/>
</dbReference>
<dbReference type="InterPro" id="IPR036390">
    <property type="entry name" value="WH_DNA-bd_sf"/>
</dbReference>
<dbReference type="GO" id="GO:0003700">
    <property type="term" value="F:DNA-binding transcription factor activity"/>
    <property type="evidence" value="ECO:0007669"/>
    <property type="project" value="InterPro"/>
</dbReference>
<reference evidence="3 4" key="1">
    <citation type="submission" date="2019-06" db="EMBL/GenBank/DDBJ databases">
        <authorList>
            <person name="Li F."/>
        </authorList>
    </citation>
    <scope>NUCLEOTIDE SEQUENCE [LARGE SCALE GENOMIC DNA]</scope>
    <source>
        <strain evidence="3 4">10F1D-1</strain>
    </source>
</reference>
<dbReference type="InterPro" id="IPR036388">
    <property type="entry name" value="WH-like_DNA-bd_sf"/>
</dbReference>
<dbReference type="SMART" id="SM00347">
    <property type="entry name" value="HTH_MARR"/>
    <property type="match status" value="1"/>
</dbReference>
<dbReference type="Pfam" id="PF12802">
    <property type="entry name" value="MarR_2"/>
    <property type="match status" value="1"/>
</dbReference>
<keyword evidence="4" id="KW-1185">Reference proteome</keyword>
<dbReference type="InterPro" id="IPR000835">
    <property type="entry name" value="HTH_MarR-typ"/>
</dbReference>
<evidence type="ECO:0000256" key="1">
    <source>
        <dbReference type="SAM" id="MobiDB-lite"/>
    </source>
</evidence>
<sequence>MRSRVEGAARSGRRTGQDGAVDAPRPSPTLALLLRARAAELELARVFDPHGLTVRKHAVLRAIAATPGLSPRELARRAGVDVHGVATLVRALVDAGLVRQREPRSVHTAYYAATERGDRALDRIDAELARLDDELFLGDDGAALASALLVDAQRPEQEPQD</sequence>
<dbReference type="AlphaFoldDB" id="A0A506Y4G3"/>
<dbReference type="Proteomes" id="UP000316252">
    <property type="component" value="Unassembled WGS sequence"/>
</dbReference>
<evidence type="ECO:0000313" key="4">
    <source>
        <dbReference type="Proteomes" id="UP000316252"/>
    </source>
</evidence>
<organism evidence="3 4">
    <name type="scientific">Schumannella soli</name>
    <dbReference type="NCBI Taxonomy" id="2590779"/>
    <lineage>
        <taxon>Bacteria</taxon>
        <taxon>Bacillati</taxon>
        <taxon>Actinomycetota</taxon>
        <taxon>Actinomycetes</taxon>
        <taxon>Micrococcales</taxon>
        <taxon>Microbacteriaceae</taxon>
        <taxon>Schumannella</taxon>
    </lineage>
</organism>
<dbReference type="OrthoDB" id="3177763at2"/>
<evidence type="ECO:0000259" key="2">
    <source>
        <dbReference type="SMART" id="SM00347"/>
    </source>
</evidence>
<feature type="domain" description="HTH marR-type" evidence="2">
    <location>
        <begin position="45"/>
        <end position="144"/>
    </location>
</feature>
<name>A0A506Y4G3_9MICO</name>
<accession>A0A506Y4G3</accession>
<feature type="region of interest" description="Disordered" evidence="1">
    <location>
        <begin position="1"/>
        <end position="25"/>
    </location>
</feature>
<dbReference type="Gene3D" id="1.10.10.10">
    <property type="entry name" value="Winged helix-like DNA-binding domain superfamily/Winged helix DNA-binding domain"/>
    <property type="match status" value="1"/>
</dbReference>
<comment type="caution">
    <text evidence="3">The sequence shown here is derived from an EMBL/GenBank/DDBJ whole genome shotgun (WGS) entry which is preliminary data.</text>
</comment>